<evidence type="ECO:0000313" key="4">
    <source>
        <dbReference type="Proteomes" id="UP000281549"/>
    </source>
</evidence>
<reference evidence="2" key="3">
    <citation type="submission" date="2018-08" db="EMBL/GenBank/DDBJ databases">
        <title>Leveraging single-cell genomics to expand the Fungal Tree of Life.</title>
        <authorList>
            <consortium name="DOE Joint Genome Institute"/>
            <person name="Ahrendt S.R."/>
            <person name="Quandt C.A."/>
            <person name="Ciobanu D."/>
            <person name="Clum A."/>
            <person name="Salamov A."/>
            <person name="Andreopoulos B."/>
            <person name="Cheng J.-F."/>
            <person name="Woyke T."/>
            <person name="Pelin A."/>
            <person name="Henrissat B."/>
            <person name="Reynolds N."/>
            <person name="Benny G.L."/>
            <person name="Smith M.E."/>
            <person name="James T.Y."/>
            <person name="Grigoriev I.V."/>
        </authorList>
    </citation>
    <scope>NUCLEOTIDE SEQUENCE</scope>
    <source>
        <strain evidence="2">CSF55</strain>
    </source>
</reference>
<organism evidence="1 3">
    <name type="scientific">Rozella allomycis (strain CSF55)</name>
    <dbReference type="NCBI Taxonomy" id="988480"/>
    <lineage>
        <taxon>Eukaryota</taxon>
        <taxon>Fungi</taxon>
        <taxon>Fungi incertae sedis</taxon>
        <taxon>Cryptomycota</taxon>
        <taxon>Cryptomycota incertae sedis</taxon>
        <taxon>Rozella</taxon>
    </lineage>
</organism>
<proteinExistence type="predicted"/>
<evidence type="ECO:0000313" key="2">
    <source>
        <dbReference type="EMBL" id="RKP17822.1"/>
    </source>
</evidence>
<dbReference type="OrthoDB" id="5865767at2759"/>
<evidence type="ECO:0008006" key="5">
    <source>
        <dbReference type="Google" id="ProtNLM"/>
    </source>
</evidence>
<reference evidence="1 3" key="1">
    <citation type="journal article" date="2013" name="Curr. Biol.">
        <title>Shared signatures of parasitism and phylogenomics unite Cryptomycota and microsporidia.</title>
        <authorList>
            <person name="James T.Y."/>
            <person name="Pelin A."/>
            <person name="Bonen L."/>
            <person name="Ahrendt S."/>
            <person name="Sain D."/>
            <person name="Corradi N."/>
            <person name="Stajich J.E."/>
        </authorList>
    </citation>
    <scope>NUCLEOTIDE SEQUENCE [LARGE SCALE GENOMIC DNA]</scope>
    <source>
        <strain evidence="1 3">CSF55</strain>
        <strain evidence="1 3">CSF55</strain>
    </source>
</reference>
<dbReference type="EMBL" id="ML005665">
    <property type="protein sequence ID" value="RKP17822.1"/>
    <property type="molecule type" value="Genomic_DNA"/>
</dbReference>
<dbReference type="SUPFAM" id="SSF50729">
    <property type="entry name" value="PH domain-like"/>
    <property type="match status" value="1"/>
</dbReference>
<dbReference type="Proteomes" id="UP000281549">
    <property type="component" value="Unassembled WGS sequence"/>
</dbReference>
<name>A0A075B3H7_ROZAC</name>
<protein>
    <recommendedName>
        <fullName evidence="5">PH domain-containing protein</fullName>
    </recommendedName>
</protein>
<dbReference type="Proteomes" id="UP000030755">
    <property type="component" value="Unassembled WGS sequence"/>
</dbReference>
<dbReference type="EMBL" id="KE560847">
    <property type="protein sequence ID" value="EPZ35393.1"/>
    <property type="molecule type" value="Genomic_DNA"/>
</dbReference>
<reference evidence="4" key="2">
    <citation type="journal article" date="2018" name="Nat. Microbiol.">
        <title>Leveraging single-cell genomics to expand the fungal tree of life.</title>
        <authorList>
            <person name="Ahrendt S.R."/>
            <person name="Quandt C.A."/>
            <person name="Ciobanu D."/>
            <person name="Clum A."/>
            <person name="Salamov A."/>
            <person name="Andreopoulos B."/>
            <person name="Cheng J.F."/>
            <person name="Woyke T."/>
            <person name="Pelin A."/>
            <person name="Henrissat B."/>
            <person name="Reynolds N.K."/>
            <person name="Benny G.L."/>
            <person name="Smith M.E."/>
            <person name="James T.Y."/>
            <person name="Grigoriev I.V."/>
        </authorList>
    </citation>
    <scope>NUCLEOTIDE SEQUENCE [LARGE SCALE GENOMIC DNA]</scope>
    <source>
        <strain evidence="4">CSF55</strain>
    </source>
</reference>
<sequence>MDGVIQEYVSCSTNNCDPTRFQSLFKIGNHQQFTSISCYNALAEDKQSFMDLKNCSLGFTDQLRNKIETIPLNYEFGKKNKLPVIKKVDNDTKNQYTSSSTMSSDTKEEVIPLPLYSCSVHLEGFILQRVDKESFQEVSRKVFKRVFLILHGTIIKEFESPPTSMDIQPTRITSTQFAKVLAPSSRENKKKLQLCLITPSSTFVWIFDTFDSMKLWHENIDMSIGIATSLEARELSGRSGRPARRRT</sequence>
<evidence type="ECO:0000313" key="3">
    <source>
        <dbReference type="Proteomes" id="UP000030755"/>
    </source>
</evidence>
<dbReference type="AlphaFoldDB" id="A0A075B3H7"/>
<keyword evidence="3" id="KW-1185">Reference proteome</keyword>
<gene>
    <name evidence="1" type="ORF">O9G_003047</name>
    <name evidence="2" type="ORF">ROZALSC1DRAFT_30416</name>
</gene>
<accession>A0A075B3H7</accession>
<evidence type="ECO:0000313" key="1">
    <source>
        <dbReference type="EMBL" id="EPZ35393.1"/>
    </source>
</evidence>
<dbReference type="HOGENOM" id="CLU_1125077_0_0_1"/>